<gene>
    <name evidence="3" type="ORF">CAMP_LOCUS15307</name>
</gene>
<proteinExistence type="predicted"/>
<organism evidence="3 4">
    <name type="scientific">Caenorhabditis angaria</name>
    <dbReference type="NCBI Taxonomy" id="860376"/>
    <lineage>
        <taxon>Eukaryota</taxon>
        <taxon>Metazoa</taxon>
        <taxon>Ecdysozoa</taxon>
        <taxon>Nematoda</taxon>
        <taxon>Chromadorea</taxon>
        <taxon>Rhabditida</taxon>
        <taxon>Rhabditina</taxon>
        <taxon>Rhabditomorpha</taxon>
        <taxon>Rhabditoidea</taxon>
        <taxon>Rhabditidae</taxon>
        <taxon>Peloderinae</taxon>
        <taxon>Caenorhabditis</taxon>
    </lineage>
</organism>
<evidence type="ECO:0000313" key="3">
    <source>
        <dbReference type="EMBL" id="CAI5452670.1"/>
    </source>
</evidence>
<evidence type="ECO:0000256" key="2">
    <source>
        <dbReference type="SAM" id="Phobius"/>
    </source>
</evidence>
<sequence>MTITQGMPQVSAYLLFPKNFSLMPEVNRQIIMNYDFIQRTFKKYFESGYKLTKIPRCTSKSKETDSDDSSSSDDQNSESDTTTTVQKPLDLESVVGVFMIGALGLAISFIVFFSEIYYYWHMRIVERHIRMKNHINVPHLVKIAQLHLPTKENYNDIDVMKLIDVLPEKQK</sequence>
<feature type="region of interest" description="Disordered" evidence="1">
    <location>
        <begin position="59"/>
        <end position="84"/>
    </location>
</feature>
<keyword evidence="2" id="KW-0472">Membrane</keyword>
<evidence type="ECO:0000313" key="4">
    <source>
        <dbReference type="Proteomes" id="UP001152747"/>
    </source>
</evidence>
<dbReference type="EMBL" id="CANHGI010000005">
    <property type="protein sequence ID" value="CAI5452670.1"/>
    <property type="molecule type" value="Genomic_DNA"/>
</dbReference>
<feature type="compositionally biased region" description="Acidic residues" evidence="1">
    <location>
        <begin position="65"/>
        <end position="77"/>
    </location>
</feature>
<dbReference type="PANTHER" id="PTHR22714:SF7">
    <property type="entry name" value="SOLUTE-BINDING PROTEIN FAMILY 3_N-TERMINAL DOMAIN-CONTAINING PROTEIN"/>
    <property type="match status" value="1"/>
</dbReference>
<dbReference type="PANTHER" id="PTHR22714">
    <property type="entry name" value="PROTEIN CBG02446-RELATED"/>
    <property type="match status" value="1"/>
</dbReference>
<keyword evidence="4" id="KW-1185">Reference proteome</keyword>
<dbReference type="OrthoDB" id="8182981at2759"/>
<feature type="transmembrane region" description="Helical" evidence="2">
    <location>
        <begin position="94"/>
        <end position="120"/>
    </location>
</feature>
<keyword evidence="2" id="KW-1133">Transmembrane helix</keyword>
<keyword evidence="2" id="KW-0812">Transmembrane</keyword>
<protein>
    <submittedName>
        <fullName evidence="3">Uncharacterized protein</fullName>
    </submittedName>
</protein>
<dbReference type="AlphaFoldDB" id="A0A9P1IX14"/>
<accession>A0A9P1IX14</accession>
<evidence type="ECO:0000256" key="1">
    <source>
        <dbReference type="SAM" id="MobiDB-lite"/>
    </source>
</evidence>
<comment type="caution">
    <text evidence="3">The sequence shown here is derived from an EMBL/GenBank/DDBJ whole genome shotgun (WGS) entry which is preliminary data.</text>
</comment>
<dbReference type="InterPro" id="IPR040128">
    <property type="entry name" value="T25E4.2-like"/>
</dbReference>
<reference evidence="3" key="1">
    <citation type="submission" date="2022-11" db="EMBL/GenBank/DDBJ databases">
        <authorList>
            <person name="Kikuchi T."/>
        </authorList>
    </citation>
    <scope>NUCLEOTIDE SEQUENCE</scope>
    <source>
        <strain evidence="3">PS1010</strain>
    </source>
</reference>
<name>A0A9P1IX14_9PELO</name>
<dbReference type="Proteomes" id="UP001152747">
    <property type="component" value="Unassembled WGS sequence"/>
</dbReference>